<feature type="domain" description="Alcohol dehydrogenase-like C-terminal" evidence="6">
    <location>
        <begin position="174"/>
        <end position="281"/>
    </location>
</feature>
<evidence type="ECO:0000259" key="7">
    <source>
        <dbReference type="Pfam" id="PF08240"/>
    </source>
</evidence>
<organism evidence="8 9">
    <name type="scientific">Candidatus Southlakia epibionticum</name>
    <dbReference type="NCBI Taxonomy" id="3043284"/>
    <lineage>
        <taxon>Bacteria</taxon>
        <taxon>Candidatus Saccharimonadota</taxon>
        <taxon>Candidatus Saccharimonadia</taxon>
        <taxon>Candidatus Saccharimonadales</taxon>
        <taxon>Candidatus Saccharimonadaceae</taxon>
        <taxon>Candidatus Southlakia</taxon>
    </lineage>
</organism>
<dbReference type="EMBL" id="CP124550">
    <property type="protein sequence ID" value="WIO45846.1"/>
    <property type="molecule type" value="Genomic_DNA"/>
</dbReference>
<dbReference type="InterPro" id="IPR002328">
    <property type="entry name" value="ADH_Zn_CS"/>
</dbReference>
<evidence type="ECO:0000256" key="2">
    <source>
        <dbReference type="ARBA" id="ARBA00022723"/>
    </source>
</evidence>
<feature type="domain" description="Alcohol dehydrogenase-like N-terminal" evidence="7">
    <location>
        <begin position="25"/>
        <end position="131"/>
    </location>
</feature>
<evidence type="ECO:0000256" key="4">
    <source>
        <dbReference type="ARBA" id="ARBA00023002"/>
    </source>
</evidence>
<evidence type="ECO:0000313" key="9">
    <source>
        <dbReference type="Proteomes" id="UP001177295"/>
    </source>
</evidence>
<dbReference type="PROSITE" id="PS00059">
    <property type="entry name" value="ADH_ZINC"/>
    <property type="match status" value="1"/>
</dbReference>
<dbReference type="InterPro" id="IPR013154">
    <property type="entry name" value="ADH-like_N"/>
</dbReference>
<keyword evidence="2 5" id="KW-0479">Metal-binding</keyword>
<comment type="similarity">
    <text evidence="5">Belongs to the zinc-containing alcohol dehydrogenase family.</text>
</comment>
<evidence type="ECO:0000256" key="5">
    <source>
        <dbReference type="RuleBase" id="RU361277"/>
    </source>
</evidence>
<dbReference type="Pfam" id="PF08240">
    <property type="entry name" value="ADH_N"/>
    <property type="match status" value="1"/>
</dbReference>
<keyword evidence="3 5" id="KW-0862">Zinc</keyword>
<dbReference type="SUPFAM" id="SSF51735">
    <property type="entry name" value="NAD(P)-binding Rossmann-fold domains"/>
    <property type="match status" value="1"/>
</dbReference>
<dbReference type="SUPFAM" id="SSF50129">
    <property type="entry name" value="GroES-like"/>
    <property type="match status" value="1"/>
</dbReference>
<evidence type="ECO:0000259" key="6">
    <source>
        <dbReference type="Pfam" id="PF00107"/>
    </source>
</evidence>
<dbReference type="PANTHER" id="PTHR42813">
    <property type="entry name" value="ZINC-TYPE ALCOHOL DEHYDROGENASE-LIKE"/>
    <property type="match status" value="1"/>
</dbReference>
<keyword evidence="4" id="KW-0560">Oxidoreductase</keyword>
<evidence type="ECO:0000256" key="1">
    <source>
        <dbReference type="ARBA" id="ARBA00001947"/>
    </source>
</evidence>
<dbReference type="Gene3D" id="3.40.50.720">
    <property type="entry name" value="NAD(P)-binding Rossmann-like Domain"/>
    <property type="match status" value="1"/>
</dbReference>
<evidence type="ECO:0000256" key="3">
    <source>
        <dbReference type="ARBA" id="ARBA00022833"/>
    </source>
</evidence>
<gene>
    <name evidence="8" type="ORF">SEML1_0216</name>
</gene>
<evidence type="ECO:0000313" key="8">
    <source>
        <dbReference type="EMBL" id="WIO45846.1"/>
    </source>
</evidence>
<dbReference type="Proteomes" id="UP001177295">
    <property type="component" value="Chromosome"/>
</dbReference>
<comment type="cofactor">
    <cofactor evidence="1 5">
        <name>Zn(2+)</name>
        <dbReference type="ChEBI" id="CHEBI:29105"/>
    </cofactor>
</comment>
<dbReference type="InterPro" id="IPR036291">
    <property type="entry name" value="NAD(P)-bd_dom_sf"/>
</dbReference>
<protein>
    <submittedName>
        <fullName evidence="8">Zinc-dependent alcohol dehydrogenase family protein</fullName>
    </submittedName>
</protein>
<proteinExistence type="inferred from homology"/>
<dbReference type="Gene3D" id="3.90.180.10">
    <property type="entry name" value="Medium-chain alcohol dehydrogenases, catalytic domain"/>
    <property type="match status" value="1"/>
</dbReference>
<dbReference type="InterPro" id="IPR013149">
    <property type="entry name" value="ADH-like_C"/>
</dbReference>
<keyword evidence="9" id="KW-1185">Reference proteome</keyword>
<dbReference type="Pfam" id="PF00107">
    <property type="entry name" value="ADH_zinc_N"/>
    <property type="match status" value="1"/>
</dbReference>
<reference evidence="8 9" key="1">
    <citation type="journal article" date="2023" name="Cell">
        <title>Genetic manipulation of Patescibacteria provides mechanistic insights into microbial dark matter and the epibiotic lifestyle.</title>
        <authorList>
            <person name="Wang Y."/>
            <person name="Gallagher L.A."/>
            <person name="Andrade P.A."/>
            <person name="Liu A."/>
            <person name="Humphreys I.R."/>
            <person name="Turkarslan S."/>
            <person name="Cutler K.J."/>
            <person name="Arrieta-Ortiz M.L."/>
            <person name="Li Y."/>
            <person name="Radey M.C."/>
            <person name="McLean J.S."/>
            <person name="Cong Q."/>
            <person name="Baker D."/>
            <person name="Baliga N.S."/>
            <person name="Peterson S.B."/>
            <person name="Mougous J.D."/>
        </authorList>
    </citation>
    <scope>NUCLEOTIDE SEQUENCE [LARGE SCALE GENOMIC DNA]</scope>
    <source>
        <strain evidence="8 9">ML1</strain>
    </source>
</reference>
<sequence length="334" mass="35201">MKAAIFKQPGLVVCENIDKPTIQQPTDAIIRVVRACVCGSDLWFYRGISEMPSGSQVGHEGIGVVDQVGENVKNFKPGDFVIIPFGLSDGTCANCRAGRQTNCLHGDWYHTGQSEYSYVPLADGSLYKIPDGNYSDEQLASILTVSDVMGTGYHAAVMARVKPGDTVAVVGDGAVGLCGVIASKMLGAKRIILMSRHDDRQALGREFGATDVIPERGEAGEASVKDLTDEGVGVDAVLECVGSDASMQTAINIARPGATVGTVGIPHNVTIPFEKIFFGTVGIHGGPAPTRAYAPLLLDAVLKGDINPGRVFTYATTLDNINEAYQKNGSAPSN</sequence>
<accession>A0ABY8WUX3</accession>
<dbReference type="PANTHER" id="PTHR42813:SF2">
    <property type="entry name" value="DEHYDROGENASE, ZINC-CONTAINING, PUTATIVE (AFU_ORTHOLOGUE AFUA_2G02810)-RELATED"/>
    <property type="match status" value="1"/>
</dbReference>
<dbReference type="InterPro" id="IPR011032">
    <property type="entry name" value="GroES-like_sf"/>
</dbReference>
<name>A0ABY8WUX3_9BACT</name>